<dbReference type="AlphaFoldDB" id="A0A087WR44"/>
<organism evidence="3 5">
    <name type="scientific">Mus musculus</name>
    <name type="common">Mouse</name>
    <dbReference type="NCBI Taxonomy" id="10090"/>
    <lineage>
        <taxon>Eukaryota</taxon>
        <taxon>Metazoa</taxon>
        <taxon>Chordata</taxon>
        <taxon>Craniata</taxon>
        <taxon>Vertebrata</taxon>
        <taxon>Euteleostomi</taxon>
        <taxon>Mammalia</taxon>
        <taxon>Eutheria</taxon>
        <taxon>Euarchontoglires</taxon>
        <taxon>Glires</taxon>
        <taxon>Rodentia</taxon>
        <taxon>Myomorpha</taxon>
        <taxon>Muroidea</taxon>
        <taxon>Muridae</taxon>
        <taxon>Murinae</taxon>
        <taxon>Mus</taxon>
        <taxon>Mus</taxon>
    </lineage>
</organism>
<dbReference type="InParanoid" id="A0A087WR44"/>
<protein>
    <submittedName>
        <fullName evidence="3">BTB domain containing 35, family member 15</fullName>
    </submittedName>
</protein>
<dbReference type="PANTHER" id="PTHR23231">
    <property type="entry name" value="GERM CELL-LESS PROTEIN"/>
    <property type="match status" value="1"/>
</dbReference>
<dbReference type="PANTHER" id="PTHR23231:SF3">
    <property type="entry name" value="BTB DOMAIN CONTAINING 35, FAMILY MEMBER 10-RELATED"/>
    <property type="match status" value="1"/>
</dbReference>
<reference evidence="3 5" key="1">
    <citation type="journal article" date="2009" name="PLoS Biol.">
        <title>Lineage-specific biology revealed by a finished genome assembly of the mouse.</title>
        <authorList>
            <consortium name="Mouse Genome Sequencing Consortium"/>
            <person name="Church D.M."/>
            <person name="Goodstadt L."/>
            <person name="Hillier L.W."/>
            <person name="Zody M.C."/>
            <person name="Goldstein S."/>
            <person name="She X."/>
            <person name="Bult C.J."/>
            <person name="Agarwala R."/>
            <person name="Cherry J.L."/>
            <person name="DiCuccio M."/>
            <person name="Hlavina W."/>
            <person name="Kapustin Y."/>
            <person name="Meric P."/>
            <person name="Maglott D."/>
            <person name="Birtle Z."/>
            <person name="Marques A.C."/>
            <person name="Graves T."/>
            <person name="Zhou S."/>
            <person name="Teague B."/>
            <person name="Potamousis K."/>
            <person name="Churas C."/>
            <person name="Place M."/>
            <person name="Herschleb J."/>
            <person name="Runnheim R."/>
            <person name="Forrest D."/>
            <person name="Amos-Landgraf J."/>
            <person name="Schwartz D.C."/>
            <person name="Cheng Z."/>
            <person name="Lindblad-Toh K."/>
            <person name="Eichler E.E."/>
            <person name="Ponting C.P."/>
        </authorList>
    </citation>
    <scope>NUCLEOTIDE SEQUENCE [LARGE SCALE GENOMIC DNA]</scope>
    <source>
        <strain evidence="3 5">C57BL/6J</strain>
    </source>
</reference>
<dbReference type="OrthoDB" id="6359943at2759"/>
<dbReference type="RefSeq" id="NP_001229944.1">
    <property type="nucleotide sequence ID" value="NM_001243015.1"/>
</dbReference>
<dbReference type="InterPro" id="IPR011333">
    <property type="entry name" value="SKP1/BTB/POZ_sf"/>
</dbReference>
<reference evidence="3" key="4">
    <citation type="submission" date="2025-09" db="UniProtKB">
        <authorList>
            <consortium name="Ensembl"/>
        </authorList>
    </citation>
    <scope>IDENTIFICATION</scope>
    <source>
        <strain evidence="3">C57BL/6J</strain>
    </source>
</reference>
<dbReference type="InterPro" id="IPR000210">
    <property type="entry name" value="BTB/POZ_dom"/>
</dbReference>
<dbReference type="InterPro" id="IPR043380">
    <property type="entry name" value="Gcl-like"/>
</dbReference>
<reference evidence="3" key="3">
    <citation type="submission" date="2025-08" db="UniProtKB">
        <authorList>
            <consortium name="Ensembl"/>
        </authorList>
    </citation>
    <scope>IDENTIFICATION</scope>
    <source>
        <strain evidence="3">C57BL/6J</strain>
    </source>
</reference>
<name>A0A087WR44_MOUSE</name>
<dbReference type="HOGENOM" id="CLU_025961_2_0_1"/>
<dbReference type="KEGG" id="mmu:100040698"/>
<evidence type="ECO:0000259" key="2">
    <source>
        <dbReference type="PROSITE" id="PS50097"/>
    </source>
</evidence>
<dbReference type="PaxDb" id="10090-ENSMUSP00000140464"/>
<dbReference type="eggNOG" id="KOG4682">
    <property type="taxonomic scope" value="Eukaryota"/>
</dbReference>
<dbReference type="SUPFAM" id="SSF54695">
    <property type="entry name" value="POZ domain"/>
    <property type="match status" value="1"/>
</dbReference>
<gene>
    <name evidence="3 4" type="primary">Btbd35f15</name>
    <name evidence="4" type="synonym">Gm2913</name>
</gene>
<dbReference type="Proteomes" id="UP000000589">
    <property type="component" value="Chromosome X"/>
</dbReference>
<dbReference type="Ensembl" id="ENSMUST00000186329.2">
    <property type="protein sequence ID" value="ENSMUSP00000140464.2"/>
    <property type="gene ID" value="ENSMUSG00000101294.2"/>
</dbReference>
<dbReference type="RNAct" id="A0A087WR44">
    <property type="molecule type" value="protein"/>
</dbReference>
<evidence type="ECO:0000313" key="4">
    <source>
        <dbReference type="MGI" id="MGI:3781091"/>
    </source>
</evidence>
<evidence type="ECO:0000313" key="3">
    <source>
        <dbReference type="Ensembl" id="ENSMUSP00000140464.2"/>
    </source>
</evidence>
<dbReference type="FunCoup" id="A0A087WR44">
    <property type="interactions" value="28"/>
</dbReference>
<dbReference type="AGR" id="MGI:3781091"/>
<keyword evidence="5" id="KW-1185">Reference proteome</keyword>
<dbReference type="SMART" id="SM00225">
    <property type="entry name" value="BTB"/>
    <property type="match status" value="1"/>
</dbReference>
<feature type="domain" description="BTB" evidence="2">
    <location>
        <begin position="90"/>
        <end position="154"/>
    </location>
</feature>
<dbReference type="GeneID" id="100040698"/>
<dbReference type="SMR" id="A0A087WR44"/>
<dbReference type="Gene3D" id="3.30.710.10">
    <property type="entry name" value="Potassium Channel Kv1.1, Chain A"/>
    <property type="match status" value="1"/>
</dbReference>
<reference evidence="3 5" key="2">
    <citation type="journal article" date="2011" name="PLoS Biol.">
        <title>Modernizing reference genome assemblies.</title>
        <authorList>
            <person name="Church D.M."/>
            <person name="Schneider V.A."/>
            <person name="Graves T."/>
            <person name="Auger K."/>
            <person name="Cunningham F."/>
            <person name="Bouk N."/>
            <person name="Chen H.C."/>
            <person name="Agarwala R."/>
            <person name="McLaren W.M."/>
            <person name="Ritchie G.R."/>
            <person name="Albracht D."/>
            <person name="Kremitzki M."/>
            <person name="Rock S."/>
            <person name="Kotkiewicz H."/>
            <person name="Kremitzki C."/>
            <person name="Wollam A."/>
            <person name="Trani L."/>
            <person name="Fulton L."/>
            <person name="Fulton R."/>
            <person name="Matthews L."/>
            <person name="Whitehead S."/>
            <person name="Chow W."/>
            <person name="Torrance J."/>
            <person name="Dunn M."/>
            <person name="Harden G."/>
            <person name="Threadgold G."/>
            <person name="Wood J."/>
            <person name="Collins J."/>
            <person name="Heath P."/>
            <person name="Griffiths G."/>
            <person name="Pelan S."/>
            <person name="Grafham D."/>
            <person name="Eichler E.E."/>
            <person name="Weinstock G."/>
            <person name="Mardis E.R."/>
            <person name="Wilson R.K."/>
            <person name="Howe K."/>
            <person name="Flicek P."/>
            <person name="Hubbard T."/>
        </authorList>
    </citation>
    <scope>NUCLEOTIDE SEQUENCE [LARGE SCALE GENOMIC DNA]</scope>
    <source>
        <strain evidence="3 5">C57BL/6J</strain>
    </source>
</reference>
<keyword evidence="1" id="KW-0217">Developmental protein</keyword>
<evidence type="ECO:0000256" key="1">
    <source>
        <dbReference type="ARBA" id="ARBA00022473"/>
    </source>
</evidence>
<dbReference type="Pfam" id="PF00651">
    <property type="entry name" value="BTB"/>
    <property type="match status" value="1"/>
</dbReference>
<evidence type="ECO:0000313" key="5">
    <source>
        <dbReference type="Proteomes" id="UP000000589"/>
    </source>
</evidence>
<dbReference type="MGI" id="MGI:3781091">
    <property type="gene designation" value="Btbd35f15"/>
</dbReference>
<accession>A0A087WR44</accession>
<dbReference type="BioGRID-ORCS" id="100040698">
    <property type="hits" value="6 hits in 28 CRISPR screens"/>
</dbReference>
<dbReference type="VEuPathDB" id="HostDB:ENSMUSG00000101294"/>
<dbReference type="GeneTree" id="ENSGT00940000163246"/>
<dbReference type="CTD" id="100040698"/>
<dbReference type="PhylomeDB" id="A0A087WR44"/>
<dbReference type="GO" id="GO:0007281">
    <property type="term" value="P:germ cell development"/>
    <property type="evidence" value="ECO:0007669"/>
    <property type="project" value="InterPro"/>
</dbReference>
<dbReference type="PROSITE" id="PS50097">
    <property type="entry name" value="BTB"/>
    <property type="match status" value="1"/>
</dbReference>
<sequence>MGLLVSRVLRCRDSSLLEPQPEAIAGASYIPGSRKRKRNSLEELATSSNVHGPQNQGMYPHQVLNYIYWKRVKISSNDAYQNLFLDGHDSDIKIHALGKTWCLHKVFLCQSGYFANILKGTWRESHHGVINLIIKNEDIDTRSLHFVFGALYTDADLSITPLEVPQVLAAACLLRVDRVIQQCEGIMKETINRNTVCSYYLAAETYRLKAVKTRCFEWLLCNLMVHPSVALYKEVDLKLMYVLALSSDLLVMQKEIDVYTTLKIWMFLYLNPCWNGTMKQLLQHANNWLSTHMAYVDNISFLESEEGLIFQPVFKKLRFQHIICDLTSTTILEQDRLIPMAWLSPIYKQQWLTLLRTQEYGVIGPQVINEQELEECTMRCGTMIPKDGRYTWKWSVGRLGFPLRVTFTRQCVILRQRCQRCDGSACHNHIRNVIFRITLVCFDSNKRVTFRKTTGYKILTFEYKEEQIVMKLDSDVLTFPMCIFCNFLFVNLGNAENK</sequence>
<dbReference type="Bgee" id="ENSMUSG00000101294">
    <property type="expression patterns" value="Expressed in spermatid and 1 other cell type or tissue"/>
</dbReference>
<proteinExistence type="predicted"/>